<dbReference type="SMART" id="SM00220">
    <property type="entry name" value="S_TKc"/>
    <property type="match status" value="1"/>
</dbReference>
<protein>
    <submittedName>
        <fullName evidence="5">Kinase-like protein</fullName>
    </submittedName>
</protein>
<dbReference type="PANTHER" id="PTHR24055">
    <property type="entry name" value="MITOGEN-ACTIVATED PROTEIN KINASE"/>
    <property type="match status" value="1"/>
</dbReference>
<dbReference type="GO" id="GO:0005524">
    <property type="term" value="F:ATP binding"/>
    <property type="evidence" value="ECO:0007669"/>
    <property type="project" value="UniProtKB-KW"/>
</dbReference>
<dbReference type="OrthoDB" id="5979581at2759"/>
<evidence type="ECO:0000256" key="2">
    <source>
        <dbReference type="ARBA" id="ARBA00022741"/>
    </source>
</evidence>
<keyword evidence="5" id="KW-0418">Kinase</keyword>
<keyword evidence="3" id="KW-0067">ATP-binding</keyword>
<dbReference type="Gene3D" id="1.10.510.10">
    <property type="entry name" value="Transferase(Phosphotransferase) domain 1"/>
    <property type="match status" value="1"/>
</dbReference>
<dbReference type="InterPro" id="IPR050117">
    <property type="entry name" value="MAPK"/>
</dbReference>
<evidence type="ECO:0000313" key="5">
    <source>
        <dbReference type="EMBL" id="KAF2849928.1"/>
    </source>
</evidence>
<evidence type="ECO:0000259" key="4">
    <source>
        <dbReference type="PROSITE" id="PS50011"/>
    </source>
</evidence>
<dbReference type="EMBL" id="MU006309">
    <property type="protein sequence ID" value="KAF2849928.1"/>
    <property type="molecule type" value="Genomic_DNA"/>
</dbReference>
<gene>
    <name evidence="5" type="ORF">T440DRAFT_532914</name>
</gene>
<evidence type="ECO:0000256" key="3">
    <source>
        <dbReference type="ARBA" id="ARBA00022840"/>
    </source>
</evidence>
<dbReference type="GO" id="GO:0004674">
    <property type="term" value="F:protein serine/threonine kinase activity"/>
    <property type="evidence" value="ECO:0007669"/>
    <property type="project" value="UniProtKB-KW"/>
</dbReference>
<sequence length="302" mass="34586">MSVVDAREVVGSRLFGDEVARAVVGQIVRGVAFLHGRGVVHGDLHEGNVLFRAPRGIHGLSQVELYEKYGQPLLEKITRLDGQSLDSWVPTHGVIPIWFGGESDTLSLADSQIFLNDFSESFRPAVDVPKPSHTPYILLAPELLLEPSSATTFASEIWSLACAMFAVMGQYHLFDTWFPSRDRILEEQVDALGYLPEDMWERWVNREKSFDGELRKVDGEPRRLLEDRFGNSIQNSRKECEMTAMDDEEQREFLLLLRGMLAFRPKDRLTAQEVLQSRWMQRWGEPAVKVMNDNVKTSRRWH</sequence>
<dbReference type="AlphaFoldDB" id="A0A6A7B6M8"/>
<keyword evidence="2" id="KW-0547">Nucleotide-binding</keyword>
<accession>A0A6A7B6M8</accession>
<organism evidence="5 6">
    <name type="scientific">Plenodomus tracheiphilus IPT5</name>
    <dbReference type="NCBI Taxonomy" id="1408161"/>
    <lineage>
        <taxon>Eukaryota</taxon>
        <taxon>Fungi</taxon>
        <taxon>Dikarya</taxon>
        <taxon>Ascomycota</taxon>
        <taxon>Pezizomycotina</taxon>
        <taxon>Dothideomycetes</taxon>
        <taxon>Pleosporomycetidae</taxon>
        <taxon>Pleosporales</taxon>
        <taxon>Pleosporineae</taxon>
        <taxon>Leptosphaeriaceae</taxon>
        <taxon>Plenodomus</taxon>
    </lineage>
</organism>
<evidence type="ECO:0000256" key="1">
    <source>
        <dbReference type="ARBA" id="ARBA00022527"/>
    </source>
</evidence>
<keyword evidence="6" id="KW-1185">Reference proteome</keyword>
<dbReference type="InterPro" id="IPR011009">
    <property type="entry name" value="Kinase-like_dom_sf"/>
</dbReference>
<proteinExistence type="predicted"/>
<name>A0A6A7B6M8_9PLEO</name>
<keyword evidence="1" id="KW-0723">Serine/threonine-protein kinase</keyword>
<keyword evidence="5" id="KW-0808">Transferase</keyword>
<dbReference type="SUPFAM" id="SSF56112">
    <property type="entry name" value="Protein kinase-like (PK-like)"/>
    <property type="match status" value="1"/>
</dbReference>
<reference evidence="5" key="1">
    <citation type="submission" date="2020-01" db="EMBL/GenBank/DDBJ databases">
        <authorList>
            <consortium name="DOE Joint Genome Institute"/>
            <person name="Haridas S."/>
            <person name="Albert R."/>
            <person name="Binder M."/>
            <person name="Bloem J."/>
            <person name="Labutti K."/>
            <person name="Salamov A."/>
            <person name="Andreopoulos B."/>
            <person name="Baker S.E."/>
            <person name="Barry K."/>
            <person name="Bills G."/>
            <person name="Bluhm B.H."/>
            <person name="Cannon C."/>
            <person name="Castanera R."/>
            <person name="Culley D.E."/>
            <person name="Daum C."/>
            <person name="Ezra D."/>
            <person name="Gonzalez J.B."/>
            <person name="Henrissat B."/>
            <person name="Kuo A."/>
            <person name="Liang C."/>
            <person name="Lipzen A."/>
            <person name="Lutzoni F."/>
            <person name="Magnuson J."/>
            <person name="Mondo S."/>
            <person name="Nolan M."/>
            <person name="Ohm R."/>
            <person name="Pangilinan J."/>
            <person name="Park H.-J."/>
            <person name="Ramirez L."/>
            <person name="Alfaro M."/>
            <person name="Sun H."/>
            <person name="Tritt A."/>
            <person name="Yoshinaga Y."/>
            <person name="Zwiers L.-H."/>
            <person name="Turgeon B.G."/>
            <person name="Goodwin S.B."/>
            <person name="Spatafora J.W."/>
            <person name="Crous P.W."/>
            <person name="Grigoriev I.V."/>
        </authorList>
    </citation>
    <scope>NUCLEOTIDE SEQUENCE</scope>
    <source>
        <strain evidence="5">IPT5</strain>
    </source>
</reference>
<feature type="domain" description="Protein kinase" evidence="4">
    <location>
        <begin position="1"/>
        <end position="280"/>
    </location>
</feature>
<dbReference type="PROSITE" id="PS50011">
    <property type="entry name" value="PROTEIN_KINASE_DOM"/>
    <property type="match status" value="1"/>
</dbReference>
<dbReference type="Proteomes" id="UP000799423">
    <property type="component" value="Unassembled WGS sequence"/>
</dbReference>
<dbReference type="InterPro" id="IPR000719">
    <property type="entry name" value="Prot_kinase_dom"/>
</dbReference>
<evidence type="ECO:0000313" key="6">
    <source>
        <dbReference type="Proteomes" id="UP000799423"/>
    </source>
</evidence>
<dbReference type="Pfam" id="PF00069">
    <property type="entry name" value="Pkinase"/>
    <property type="match status" value="1"/>
</dbReference>